<evidence type="ECO:0000313" key="4">
    <source>
        <dbReference type="Proteomes" id="UP000019132"/>
    </source>
</evidence>
<evidence type="ECO:0000256" key="2">
    <source>
        <dbReference type="ARBA" id="ARBA00022737"/>
    </source>
</evidence>
<protein>
    <recommendedName>
        <fullName evidence="5">U2A'/phosphoprotein 32 family A C-terminal domain-containing protein</fullName>
    </recommendedName>
</protein>
<keyword evidence="2" id="KW-0677">Repeat</keyword>
<dbReference type="InParanoid" id="K3WVV3"/>
<organism evidence="3 4">
    <name type="scientific">Globisporangium ultimum (strain ATCC 200006 / CBS 805.95 / DAOM BR144)</name>
    <name type="common">Pythium ultimum</name>
    <dbReference type="NCBI Taxonomy" id="431595"/>
    <lineage>
        <taxon>Eukaryota</taxon>
        <taxon>Sar</taxon>
        <taxon>Stramenopiles</taxon>
        <taxon>Oomycota</taxon>
        <taxon>Peronosporomycetes</taxon>
        <taxon>Pythiales</taxon>
        <taxon>Pythiaceae</taxon>
        <taxon>Globisporangium</taxon>
    </lineage>
</organism>
<dbReference type="PANTHER" id="PTHR15454">
    <property type="entry name" value="NISCHARIN RELATED"/>
    <property type="match status" value="1"/>
</dbReference>
<reference evidence="4" key="2">
    <citation type="submission" date="2010-04" db="EMBL/GenBank/DDBJ databases">
        <authorList>
            <person name="Buell R."/>
            <person name="Hamilton J."/>
            <person name="Hostetler J."/>
        </authorList>
    </citation>
    <scope>NUCLEOTIDE SEQUENCE [LARGE SCALE GENOMIC DNA]</scope>
    <source>
        <strain evidence="4">DAOM:BR144</strain>
    </source>
</reference>
<dbReference type="GO" id="GO:0005737">
    <property type="term" value="C:cytoplasm"/>
    <property type="evidence" value="ECO:0007669"/>
    <property type="project" value="TreeGrafter"/>
</dbReference>
<dbReference type="Pfam" id="PF14580">
    <property type="entry name" value="LRR_9"/>
    <property type="match status" value="1"/>
</dbReference>
<dbReference type="EMBL" id="GL376599">
    <property type="status" value="NOT_ANNOTATED_CDS"/>
    <property type="molecule type" value="Genomic_DNA"/>
</dbReference>
<dbReference type="eggNOG" id="KOG0531">
    <property type="taxonomic scope" value="Eukaryota"/>
</dbReference>
<dbReference type="InterPro" id="IPR001611">
    <property type="entry name" value="Leu-rich_rpt"/>
</dbReference>
<dbReference type="OMA" id="YWESWPT"/>
<keyword evidence="4" id="KW-1185">Reference proteome</keyword>
<reference evidence="4" key="1">
    <citation type="journal article" date="2010" name="Genome Biol.">
        <title>Genome sequence of the necrotrophic plant pathogen Pythium ultimum reveals original pathogenicity mechanisms and effector repertoire.</title>
        <authorList>
            <person name="Levesque C.A."/>
            <person name="Brouwer H."/>
            <person name="Cano L."/>
            <person name="Hamilton J.P."/>
            <person name="Holt C."/>
            <person name="Huitema E."/>
            <person name="Raffaele S."/>
            <person name="Robideau G.P."/>
            <person name="Thines M."/>
            <person name="Win J."/>
            <person name="Zerillo M.M."/>
            <person name="Beakes G.W."/>
            <person name="Boore J.L."/>
            <person name="Busam D."/>
            <person name="Dumas B."/>
            <person name="Ferriera S."/>
            <person name="Fuerstenberg S.I."/>
            <person name="Gachon C.M."/>
            <person name="Gaulin E."/>
            <person name="Govers F."/>
            <person name="Grenville-Briggs L."/>
            <person name="Horner N."/>
            <person name="Hostetler J."/>
            <person name="Jiang R.H."/>
            <person name="Johnson J."/>
            <person name="Krajaejun T."/>
            <person name="Lin H."/>
            <person name="Meijer H.J."/>
            <person name="Moore B."/>
            <person name="Morris P."/>
            <person name="Phuntmart V."/>
            <person name="Puiu D."/>
            <person name="Shetty J."/>
            <person name="Stajich J.E."/>
            <person name="Tripathy S."/>
            <person name="Wawra S."/>
            <person name="van West P."/>
            <person name="Whitty B.R."/>
            <person name="Coutinho P.M."/>
            <person name="Henrissat B."/>
            <person name="Martin F."/>
            <person name="Thomas P.D."/>
            <person name="Tyler B.M."/>
            <person name="De Vries R.P."/>
            <person name="Kamoun S."/>
            <person name="Yandell M."/>
            <person name="Tisserat N."/>
            <person name="Buell C.R."/>
        </authorList>
    </citation>
    <scope>NUCLEOTIDE SEQUENCE</scope>
    <source>
        <strain evidence="4">DAOM:BR144</strain>
    </source>
</reference>
<dbReference type="SUPFAM" id="SSF52058">
    <property type="entry name" value="L domain-like"/>
    <property type="match status" value="1"/>
</dbReference>
<reference evidence="3" key="3">
    <citation type="submission" date="2015-02" db="UniProtKB">
        <authorList>
            <consortium name="EnsemblProtists"/>
        </authorList>
    </citation>
    <scope>IDENTIFICATION</scope>
    <source>
        <strain evidence="3">DAOM BR144</strain>
    </source>
</reference>
<keyword evidence="1" id="KW-0433">Leucine-rich repeat</keyword>
<dbReference type="VEuPathDB" id="FungiDB:PYU1_G009083"/>
<sequence length="216" mass="23909">MELSEDLIKRRSKHFDLSCVTLLDLSDAGVHQITHLEKCIHATEINLANNQLRELDGLPSLASLRSLNLSRNKLTSIDDIPSYPGLEEFSIAGNQITMIDFSSLASRLPLLRSLYLQDNPVSSNKDLVALLQKHFPKLLLLNGKAVALFHLAQDTSGAKTQIPNDSIQFNKPSTNASDAFIQQATKKLEEMLKQCDQLMETETQRVSKALNPASAS</sequence>
<dbReference type="AlphaFoldDB" id="K3WVV3"/>
<evidence type="ECO:0000256" key="1">
    <source>
        <dbReference type="ARBA" id="ARBA00022614"/>
    </source>
</evidence>
<dbReference type="Gene3D" id="3.80.10.10">
    <property type="entry name" value="Ribonuclease Inhibitor"/>
    <property type="match status" value="1"/>
</dbReference>
<dbReference type="PROSITE" id="PS51450">
    <property type="entry name" value="LRR"/>
    <property type="match status" value="2"/>
</dbReference>
<dbReference type="PANTHER" id="PTHR15454:SF56">
    <property type="entry name" value="PROTEIN PHOSPHATASE 1 REGULATORY SUBUNIT 7-RELATED"/>
    <property type="match status" value="1"/>
</dbReference>
<dbReference type="Proteomes" id="UP000019132">
    <property type="component" value="Unassembled WGS sequence"/>
</dbReference>
<evidence type="ECO:0000313" key="3">
    <source>
        <dbReference type="EnsemblProtists" id="PYU1_T009101"/>
    </source>
</evidence>
<dbReference type="HOGENOM" id="CLU_1279932_0_0_1"/>
<name>K3WVV3_GLOUD</name>
<proteinExistence type="predicted"/>
<dbReference type="EnsemblProtists" id="PYU1_T009101">
    <property type="protein sequence ID" value="PYU1_T009101"/>
    <property type="gene ID" value="PYU1_G009083"/>
</dbReference>
<evidence type="ECO:0008006" key="5">
    <source>
        <dbReference type="Google" id="ProtNLM"/>
    </source>
</evidence>
<accession>K3WVV3</accession>
<dbReference type="STRING" id="431595.K3WVV3"/>
<dbReference type="InterPro" id="IPR032675">
    <property type="entry name" value="LRR_dom_sf"/>
</dbReference>